<gene>
    <name evidence="7" type="ORF">APLA_LOCUS11564</name>
    <name evidence="6" type="ORF">APLA_LOCUS5192</name>
</gene>
<dbReference type="EMBL" id="CADEBD010000288">
    <property type="protein sequence ID" value="CAB3231465.1"/>
    <property type="molecule type" value="Genomic_DNA"/>
</dbReference>
<evidence type="ECO:0000256" key="1">
    <source>
        <dbReference type="ARBA" id="ARBA00022737"/>
    </source>
</evidence>
<evidence type="ECO:0000313" key="9">
    <source>
        <dbReference type="Proteomes" id="UP000494256"/>
    </source>
</evidence>
<evidence type="ECO:0000313" key="7">
    <source>
        <dbReference type="EMBL" id="CAB3248181.1"/>
    </source>
</evidence>
<name>A0A8S1AQU8_ARCPL</name>
<evidence type="ECO:0000313" key="8">
    <source>
        <dbReference type="Proteomes" id="UP000494106"/>
    </source>
</evidence>
<dbReference type="InterPro" id="IPR055406">
    <property type="entry name" value="HEAT_Maestro"/>
</dbReference>
<evidence type="ECO:0000259" key="2">
    <source>
        <dbReference type="Pfam" id="PF21047"/>
    </source>
</evidence>
<evidence type="ECO:0000313" key="6">
    <source>
        <dbReference type="EMBL" id="CAB3231465.1"/>
    </source>
</evidence>
<dbReference type="Gene3D" id="1.25.10.10">
    <property type="entry name" value="Leucine-rich Repeat Variant"/>
    <property type="match status" value="2"/>
</dbReference>
<dbReference type="InterPro" id="IPR011989">
    <property type="entry name" value="ARM-like"/>
</dbReference>
<dbReference type="InterPro" id="IPR056282">
    <property type="entry name" value="MROH2B-like_N_HEAT"/>
</dbReference>
<dbReference type="SUPFAM" id="SSF48371">
    <property type="entry name" value="ARM repeat"/>
    <property type="match status" value="3"/>
</dbReference>
<dbReference type="InterPro" id="IPR045206">
    <property type="entry name" value="Maestro_heat-like_prot"/>
</dbReference>
<feature type="domain" description="Maestro/Maestro-like HEAT-repeats" evidence="5">
    <location>
        <begin position="1359"/>
        <end position="1640"/>
    </location>
</feature>
<dbReference type="EMBL" id="CADEBC010000532">
    <property type="protein sequence ID" value="CAB3248181.1"/>
    <property type="molecule type" value="Genomic_DNA"/>
</dbReference>
<dbReference type="Pfam" id="PF21047">
    <property type="entry name" value="HEAT_Maestro"/>
    <property type="match status" value="1"/>
</dbReference>
<dbReference type="InterPro" id="IPR048465">
    <property type="entry name" value="Maestro-like_HEAT"/>
</dbReference>
<dbReference type="Pfam" id="PF23210">
    <property type="entry name" value="HEAT_Maestro_2"/>
    <property type="match status" value="1"/>
</dbReference>
<dbReference type="PANTHER" id="PTHR23120">
    <property type="entry name" value="MAESTRO-RELATED HEAT DOMAIN-CONTAINING"/>
    <property type="match status" value="1"/>
</dbReference>
<evidence type="ECO:0000259" key="5">
    <source>
        <dbReference type="Pfam" id="PF23227"/>
    </source>
</evidence>
<keyword evidence="1" id="KW-0677">Repeat</keyword>
<accession>A0A8S1AQU8</accession>
<protein>
    <recommendedName>
        <fullName evidence="10">Maestro heat-like repeat-containing protein family member 1</fullName>
    </recommendedName>
</protein>
<organism evidence="7 8">
    <name type="scientific">Arctia plantaginis</name>
    <name type="common">Wood tiger moth</name>
    <name type="synonym">Phalaena plantaginis</name>
    <dbReference type="NCBI Taxonomy" id="874455"/>
    <lineage>
        <taxon>Eukaryota</taxon>
        <taxon>Metazoa</taxon>
        <taxon>Ecdysozoa</taxon>
        <taxon>Arthropoda</taxon>
        <taxon>Hexapoda</taxon>
        <taxon>Insecta</taxon>
        <taxon>Pterygota</taxon>
        <taxon>Neoptera</taxon>
        <taxon>Endopterygota</taxon>
        <taxon>Lepidoptera</taxon>
        <taxon>Glossata</taxon>
        <taxon>Ditrysia</taxon>
        <taxon>Noctuoidea</taxon>
        <taxon>Erebidae</taxon>
        <taxon>Arctiinae</taxon>
        <taxon>Arctia</taxon>
    </lineage>
</organism>
<dbReference type="InterPro" id="IPR016024">
    <property type="entry name" value="ARM-type_fold"/>
</dbReference>
<feature type="domain" description="Maestro-like HEAT-repeats" evidence="2">
    <location>
        <begin position="941"/>
        <end position="1157"/>
    </location>
</feature>
<dbReference type="PANTHER" id="PTHR23120:SF0">
    <property type="entry name" value="MAESTRO HEAT-LIKE REPEAT FAMILY MEMBER 1"/>
    <property type="match status" value="1"/>
</dbReference>
<evidence type="ECO:0008006" key="10">
    <source>
        <dbReference type="Google" id="ProtNLM"/>
    </source>
</evidence>
<dbReference type="Pfam" id="PF23227">
    <property type="entry name" value="HEAT_MROH2B_C"/>
    <property type="match status" value="1"/>
</dbReference>
<dbReference type="Pfam" id="PF23221">
    <property type="entry name" value="HEAT_MROH2B_1st"/>
    <property type="match status" value="1"/>
</dbReference>
<feature type="domain" description="MROH2B-like N-terminal HEAT-repeats" evidence="4">
    <location>
        <begin position="35"/>
        <end position="254"/>
    </location>
</feature>
<dbReference type="OrthoDB" id="1884734at2759"/>
<sequence length="1648" mass="184440">MSSSKIESLKDTVTVLINAAGDSENAVNNVVIKSLTKIANSYPNEVIEIFCEFYTNTVRWNPVQLGNIVKVLEQTCVNQVKRLEPAVATNLVTAMLRAMMENVGYEPVVQMGASAVLVAVGHENLDLVLRSLINQLSPASVPHYTIAHTLGTLAAVNTHGVVPHIKEILSKMLPLLPMVKAEGLKQAFAYAFGHFAVAVSEQIGDNVENDNITSIKDNFVTEFSIIFDVLYNQWLPSHEPKVSESVLEALGPITRLISERQFNETVNKFVLSLLSLYRKPAINYYYISQCISYILTPSPLNPKLSLNDSTINSINHVLFNLVLLEPDYDQPHTVKNHFEVLRCFDYMAGQFPDQTIESLLHQCKNNQEKDRMKAVIILTHLTTSSQVFIDNFAAKFISLLKVMTNMEQAVKMKKLLVKAIVGLVYRNCITTTEDFTMVEFIIKHCGYEGGPNVSKYEILDLHDTCKSSLILMCNTVTSIRSQLRNLLLITLTSEEFTASMATVCHCLTSLLQNNSDVTAETVQSDKEAELKCSPDLVFVRCLTHVVEPHQVERNKNILIFLEEYSGDIHKNLKNSWTVEIQRLLKFVDTCESKEHWHGMLLDLLVSAIEQVNSNKWVEFIATLISQQIISKKMSPMIKGVSLQFLAVLSCHMSNAAVVEKILKIILLALKSIPMESSDYVSKAVGIASRQHGEFILNELDAIYKEIESKRSSKFLNFLSSKTSKNDLELGVVRYTVIICYGKVAVDCLDVHVLARLGDNVTSILYDILKSNPSFDLCKASITTLYEISKALHPAAHHNVVLRNRWQLLNGVLEQIFNSNLEKRNVELYPIIVKASKALTKLQKGILPEERNTILRVLFNSIFGELSSFKKKYEIEGNGDKNDMLAKTLNDSLSLLHQLIKELIIQSTCLSTIDDLIGLLMDWIRHDNDEIRTASVMILQVIFDTYIRNVKLNYETPSKFGQMGYLLGLIVPGIADTNFPVRLSTVDCIKLIIQIQDLYEGHTIEPNDECMSNLEHLQNNILTNDLNMISDYCIALCDTISVKIPHHHSMQFIESLLEGYDDQEFRSVGISSILDAYFVNKGQDLYQSIERIVEVLLGTMDIVGLEARSKLMKPLSSLTRHHSNAVTAVLLAQKLPLKPSVVLCWRSLARDETLAATITENFLRLMTSIELYEDPYHITEHHIAALQPLTLISALGEMLQEESMKSICADKFADLFSVLYTTLACYIDAEPPAYTPPTVKSQERFGFIPNREAIKLSPAKITVQTFNAFLEQADCQKVSEACSLCLSIEHGDSSTTLLELAPILSGALSRSCPAQLSRLVSRIAQYARCPLPPQRCAALALLADLLNYRCNDNTILIETVLATLNSGWKDQHERVRATCLRGAANIAQLRPEHRNNALPAAFTALSQGVDAQKTQSPTDNVPLAAIQGLSRLLTELDQLDKEYDRELVSISQKIRPFMNTDCAQLRENSIKLFGIIAGRIKSDALVEQAINSLPCFLLHLCDNNPAVVRASKFTLKQVFKTFNVKKSNDFVQAHLVDEGRLYLDEFLAALLRQLADERGGAVARCLQAAVNYLHCAREDLKPHPPLLLGLLYAELHRLQSKSAEDTDLDPDITRTARTRLLQLIKDPNPLVRQNSAMALANICLVEADG</sequence>
<dbReference type="Proteomes" id="UP000494106">
    <property type="component" value="Unassembled WGS sequence"/>
</dbReference>
<proteinExistence type="predicted"/>
<evidence type="ECO:0000259" key="4">
    <source>
        <dbReference type="Pfam" id="PF23221"/>
    </source>
</evidence>
<evidence type="ECO:0000259" key="3">
    <source>
        <dbReference type="Pfam" id="PF23210"/>
    </source>
</evidence>
<feature type="domain" description="MROH2B-like HEAT-repeats" evidence="3">
    <location>
        <begin position="260"/>
        <end position="903"/>
    </location>
</feature>
<dbReference type="Proteomes" id="UP000494256">
    <property type="component" value="Unassembled WGS sequence"/>
</dbReference>
<reference evidence="8 9" key="1">
    <citation type="submission" date="2020-04" db="EMBL/GenBank/DDBJ databases">
        <authorList>
            <person name="Wallbank WR R."/>
            <person name="Pardo Diaz C."/>
            <person name="Kozak K."/>
            <person name="Martin S."/>
            <person name="Jiggins C."/>
            <person name="Moest M."/>
            <person name="Warren A I."/>
            <person name="Byers J.R.P. K."/>
            <person name="Montejo-Kovacevich G."/>
            <person name="Yen C E."/>
        </authorList>
    </citation>
    <scope>NUCLEOTIDE SEQUENCE [LARGE SCALE GENOMIC DNA]</scope>
</reference>
<comment type="caution">
    <text evidence="7">The sequence shown here is derived from an EMBL/GenBank/DDBJ whole genome shotgun (WGS) entry which is preliminary data.</text>
</comment>
<dbReference type="GO" id="GO:0005737">
    <property type="term" value="C:cytoplasm"/>
    <property type="evidence" value="ECO:0007669"/>
    <property type="project" value="TreeGrafter"/>
</dbReference>
<keyword evidence="8" id="KW-1185">Reference proteome</keyword>
<dbReference type="InterPro" id="IPR055408">
    <property type="entry name" value="HEAT_MROH2B-like"/>
</dbReference>